<evidence type="ECO:0000313" key="3">
    <source>
        <dbReference type="EMBL" id="RUM09855.1"/>
    </source>
</evidence>
<dbReference type="EMBL" id="NWSV01000001">
    <property type="protein sequence ID" value="PDT06504.1"/>
    <property type="molecule type" value="Genomic_DNA"/>
</dbReference>
<evidence type="ECO:0000256" key="1">
    <source>
        <dbReference type="SAM" id="MobiDB-lite"/>
    </source>
</evidence>
<dbReference type="OrthoDB" id="8100317at2"/>
<accession>A0A3S0T0D5</accession>
<keyword evidence="4" id="KW-1185">Reference proteome</keyword>
<name>A0A2A6JKF4_9HYPH</name>
<dbReference type="AlphaFoldDB" id="A0A2A6JKF4"/>
<organism evidence="2 4">
    <name type="scientific">Rhizobium chutanense</name>
    <dbReference type="NCBI Taxonomy" id="2035448"/>
    <lineage>
        <taxon>Bacteria</taxon>
        <taxon>Pseudomonadati</taxon>
        <taxon>Pseudomonadota</taxon>
        <taxon>Alphaproteobacteria</taxon>
        <taxon>Hyphomicrobiales</taxon>
        <taxon>Rhizobiaceae</taxon>
        <taxon>Rhizobium/Agrobacterium group</taxon>
        <taxon>Rhizobium</taxon>
    </lineage>
</organism>
<evidence type="ECO:0000313" key="4">
    <source>
        <dbReference type="Proteomes" id="UP000220768"/>
    </source>
</evidence>
<feature type="region of interest" description="Disordered" evidence="1">
    <location>
        <begin position="1"/>
        <end position="37"/>
    </location>
</feature>
<reference evidence="2 4" key="1">
    <citation type="submission" date="2017-09" db="EMBL/GenBank/DDBJ databases">
        <title>Comparative genomics of rhizobia isolated from Phaseolus vulgaris in China.</title>
        <authorList>
            <person name="Tong W."/>
        </authorList>
    </citation>
    <scope>NUCLEOTIDE SEQUENCE [LARGE SCALE GENOMIC DNA]</scope>
    <source>
        <strain evidence="2 4">C5</strain>
    </source>
</reference>
<dbReference type="Proteomes" id="UP000278081">
    <property type="component" value="Unassembled WGS sequence"/>
</dbReference>
<dbReference type="EMBL" id="RJTJ01000001">
    <property type="protein sequence ID" value="RUM09855.1"/>
    <property type="molecule type" value="Genomic_DNA"/>
</dbReference>
<accession>A0A2A6JKF4</accession>
<gene>
    <name evidence="2" type="ORF">CO666_01110</name>
    <name evidence="3" type="ORF">EFR84_01340</name>
</gene>
<evidence type="ECO:0000313" key="2">
    <source>
        <dbReference type="EMBL" id="PDT06504.1"/>
    </source>
</evidence>
<dbReference type="Proteomes" id="UP000220768">
    <property type="component" value="Unassembled WGS sequence"/>
</dbReference>
<feature type="region of interest" description="Disordered" evidence="1">
    <location>
        <begin position="49"/>
        <end position="80"/>
    </location>
</feature>
<reference evidence="3 5" key="2">
    <citation type="submission" date="2018-11" db="EMBL/GenBank/DDBJ databases">
        <title>Rhizobium chutanense sp. nov., isolated from root nodules of Phaseolus vulgaris in China.</title>
        <authorList>
            <person name="Huo Y."/>
        </authorList>
    </citation>
    <scope>NUCLEOTIDE SEQUENCE [LARGE SCALE GENOMIC DNA]</scope>
    <source>
        <strain evidence="3 5">C16</strain>
    </source>
</reference>
<proteinExistence type="predicted"/>
<sequence length="80" mass="8274">MICRAATPLCPAGHLPHKGGDRQDAPASRNVDRAPSGCGHLRHLIRVSARPQPISPLVGEMPGRAEGGAPSTAHAESRPA</sequence>
<comment type="caution">
    <text evidence="2">The sequence shown here is derived from an EMBL/GenBank/DDBJ whole genome shotgun (WGS) entry which is preliminary data.</text>
</comment>
<evidence type="ECO:0000313" key="5">
    <source>
        <dbReference type="Proteomes" id="UP000278081"/>
    </source>
</evidence>
<evidence type="ECO:0008006" key="6">
    <source>
        <dbReference type="Google" id="ProtNLM"/>
    </source>
</evidence>
<protein>
    <recommendedName>
        <fullName evidence="6">Lytic murein transglycosylase</fullName>
    </recommendedName>
</protein>